<name>A0AAW2H0B1_9HYME</name>
<proteinExistence type="predicted"/>
<evidence type="ECO:0000313" key="1">
    <source>
        <dbReference type="EMBL" id="KAL0133005.1"/>
    </source>
</evidence>
<sequence>MDQVAAGVRLRRESLCVYETSVPWIKPYPSAKEEKERRLNRRWIDRRDVSTTGESHACHFSFVRFFSFSIACCCAARFPELPRIGGEACVAFPPSFTESSKFIAITQSRWDLIFERFGEKIDLLII</sequence>
<dbReference type="Proteomes" id="UP001430953">
    <property type="component" value="Unassembled WGS sequence"/>
</dbReference>
<dbReference type="AlphaFoldDB" id="A0AAW2H0B1"/>
<gene>
    <name evidence="1" type="ORF">PUN28_000619</name>
</gene>
<reference evidence="1 2" key="1">
    <citation type="submission" date="2023-03" db="EMBL/GenBank/DDBJ databases">
        <title>High recombination rates correlate with genetic variation in Cardiocondyla obscurior ants.</title>
        <authorList>
            <person name="Errbii M."/>
        </authorList>
    </citation>
    <scope>NUCLEOTIDE SEQUENCE [LARGE SCALE GENOMIC DNA]</scope>
    <source>
        <strain evidence="1">Alpha-2009</strain>
        <tissue evidence="1">Whole body</tissue>
    </source>
</reference>
<evidence type="ECO:0000313" key="2">
    <source>
        <dbReference type="Proteomes" id="UP001430953"/>
    </source>
</evidence>
<organism evidence="1 2">
    <name type="scientific">Cardiocondyla obscurior</name>
    <dbReference type="NCBI Taxonomy" id="286306"/>
    <lineage>
        <taxon>Eukaryota</taxon>
        <taxon>Metazoa</taxon>
        <taxon>Ecdysozoa</taxon>
        <taxon>Arthropoda</taxon>
        <taxon>Hexapoda</taxon>
        <taxon>Insecta</taxon>
        <taxon>Pterygota</taxon>
        <taxon>Neoptera</taxon>
        <taxon>Endopterygota</taxon>
        <taxon>Hymenoptera</taxon>
        <taxon>Apocrita</taxon>
        <taxon>Aculeata</taxon>
        <taxon>Formicoidea</taxon>
        <taxon>Formicidae</taxon>
        <taxon>Myrmicinae</taxon>
        <taxon>Cardiocondyla</taxon>
    </lineage>
</organism>
<dbReference type="EMBL" id="JADYXP020000001">
    <property type="protein sequence ID" value="KAL0133005.1"/>
    <property type="molecule type" value="Genomic_DNA"/>
</dbReference>
<accession>A0AAW2H0B1</accession>
<protein>
    <submittedName>
        <fullName evidence="1">Uncharacterized protein</fullName>
    </submittedName>
</protein>
<comment type="caution">
    <text evidence="1">The sequence shown here is derived from an EMBL/GenBank/DDBJ whole genome shotgun (WGS) entry which is preliminary data.</text>
</comment>
<keyword evidence="2" id="KW-1185">Reference proteome</keyword>